<evidence type="ECO:0008006" key="4">
    <source>
        <dbReference type="Google" id="ProtNLM"/>
    </source>
</evidence>
<name>A0A830FCZ0_9EURY</name>
<proteinExistence type="predicted"/>
<comment type="caution">
    <text evidence="2">The sequence shown here is derived from an EMBL/GenBank/DDBJ whole genome shotgun (WGS) entry which is preliminary data.</text>
</comment>
<dbReference type="NCBIfam" id="NF041910">
    <property type="entry name" value="HVO_0416"/>
    <property type="match status" value="1"/>
</dbReference>
<sequence length="56" mass="6181">MSSAQRDTDSVLDSFLESNGHDVEGWDRSYSKKQCPDCGGIHDTDARECTVCGWSP</sequence>
<protein>
    <recommendedName>
        <fullName evidence="4">Small CPxCG-related zinc finger protein</fullName>
    </recommendedName>
</protein>
<feature type="compositionally biased region" description="Basic and acidic residues" evidence="1">
    <location>
        <begin position="19"/>
        <end position="30"/>
    </location>
</feature>
<dbReference type="InterPro" id="IPR049695">
    <property type="entry name" value="HVO_0416-like"/>
</dbReference>
<evidence type="ECO:0000256" key="1">
    <source>
        <dbReference type="SAM" id="MobiDB-lite"/>
    </source>
</evidence>
<dbReference type="OrthoDB" id="154591at2157"/>
<keyword evidence="3" id="KW-1185">Reference proteome</keyword>
<dbReference type="RefSeq" id="WP_176969838.1">
    <property type="nucleotide sequence ID" value="NZ_BMPF01000002.1"/>
</dbReference>
<feature type="region of interest" description="Disordered" evidence="1">
    <location>
        <begin position="1"/>
        <end position="34"/>
    </location>
</feature>
<organism evidence="2 3">
    <name type="scientific">Halarchaeum grantii</name>
    <dbReference type="NCBI Taxonomy" id="1193105"/>
    <lineage>
        <taxon>Archaea</taxon>
        <taxon>Methanobacteriati</taxon>
        <taxon>Methanobacteriota</taxon>
        <taxon>Stenosarchaea group</taxon>
        <taxon>Halobacteria</taxon>
        <taxon>Halobacteriales</taxon>
        <taxon>Halobacteriaceae</taxon>
    </lineage>
</organism>
<evidence type="ECO:0000313" key="2">
    <source>
        <dbReference type="EMBL" id="GGL34444.1"/>
    </source>
</evidence>
<reference evidence="2 3" key="1">
    <citation type="journal article" date="2019" name="Int. J. Syst. Evol. Microbiol.">
        <title>The Global Catalogue of Microorganisms (GCM) 10K type strain sequencing project: providing services to taxonomists for standard genome sequencing and annotation.</title>
        <authorList>
            <consortium name="The Broad Institute Genomics Platform"/>
            <consortium name="The Broad Institute Genome Sequencing Center for Infectious Disease"/>
            <person name="Wu L."/>
            <person name="Ma J."/>
        </authorList>
    </citation>
    <scope>NUCLEOTIDE SEQUENCE [LARGE SCALE GENOMIC DNA]</scope>
    <source>
        <strain evidence="2 3">JCM 19585</strain>
    </source>
</reference>
<accession>A0A830FCZ0</accession>
<gene>
    <name evidence="2" type="ORF">GCM10009037_17590</name>
</gene>
<dbReference type="Proteomes" id="UP000628840">
    <property type="component" value="Unassembled WGS sequence"/>
</dbReference>
<dbReference type="GeneID" id="55823676"/>
<dbReference type="EMBL" id="BMPF01000002">
    <property type="protein sequence ID" value="GGL34444.1"/>
    <property type="molecule type" value="Genomic_DNA"/>
</dbReference>
<dbReference type="AlphaFoldDB" id="A0A830FCZ0"/>
<evidence type="ECO:0000313" key="3">
    <source>
        <dbReference type="Proteomes" id="UP000628840"/>
    </source>
</evidence>